<dbReference type="PANTHER" id="PTHR30572">
    <property type="entry name" value="MEMBRANE COMPONENT OF TRANSPORTER-RELATED"/>
    <property type="match status" value="1"/>
</dbReference>
<evidence type="ECO:0000256" key="2">
    <source>
        <dbReference type="ARBA" id="ARBA00022475"/>
    </source>
</evidence>
<evidence type="ECO:0000256" key="1">
    <source>
        <dbReference type="ARBA" id="ARBA00004651"/>
    </source>
</evidence>
<feature type="transmembrane region" description="Helical" evidence="7">
    <location>
        <begin position="310"/>
        <end position="333"/>
    </location>
</feature>
<feature type="transmembrane region" description="Helical" evidence="7">
    <location>
        <begin position="763"/>
        <end position="786"/>
    </location>
</feature>
<gene>
    <name evidence="9" type="ORF">ACFQMG_18400</name>
</gene>
<feature type="transmembrane region" description="Helical" evidence="7">
    <location>
        <begin position="424"/>
        <end position="445"/>
    </location>
</feature>
<dbReference type="PANTHER" id="PTHR30572:SF4">
    <property type="entry name" value="ABC TRANSPORTER PERMEASE YTRF"/>
    <property type="match status" value="1"/>
</dbReference>
<feature type="transmembrane region" description="Helical" evidence="7">
    <location>
        <begin position="353"/>
        <end position="372"/>
    </location>
</feature>
<evidence type="ECO:0000256" key="5">
    <source>
        <dbReference type="ARBA" id="ARBA00023136"/>
    </source>
</evidence>
<keyword evidence="3 7" id="KW-0812">Transmembrane</keyword>
<evidence type="ECO:0000313" key="9">
    <source>
        <dbReference type="EMBL" id="MFC7181526.1"/>
    </source>
</evidence>
<dbReference type="InterPro" id="IPR050250">
    <property type="entry name" value="Macrolide_Exporter_MacB"/>
</dbReference>
<feature type="domain" description="ABC3 transporter permease C-terminal" evidence="8">
    <location>
        <begin position="261"/>
        <end position="372"/>
    </location>
</feature>
<dbReference type="InterPro" id="IPR003838">
    <property type="entry name" value="ABC3_permease_C"/>
</dbReference>
<reference evidence="10" key="1">
    <citation type="journal article" date="2019" name="Int. J. Syst. Evol. Microbiol.">
        <title>The Global Catalogue of Microorganisms (GCM) 10K type strain sequencing project: providing services to taxonomists for standard genome sequencing and annotation.</title>
        <authorList>
            <consortium name="The Broad Institute Genomics Platform"/>
            <consortium name="The Broad Institute Genome Sequencing Center for Infectious Disease"/>
            <person name="Wu L."/>
            <person name="Ma J."/>
        </authorList>
    </citation>
    <scope>NUCLEOTIDE SEQUENCE [LARGE SCALE GENOMIC DNA]</scope>
    <source>
        <strain evidence="10">CGMCC 1.12859</strain>
    </source>
</reference>
<feature type="domain" description="ABC3 transporter permease C-terminal" evidence="8">
    <location>
        <begin position="668"/>
        <end position="783"/>
    </location>
</feature>
<sequence>MSGLGKVVRSGVRHRRVQTLVLGLATTVAATASVLGGSLLAASNGPFDQAFARQRGAHLTAWFDAGGASAAQVAASAHAPGVSAAAGPFPTSTVDPQDGSELGLPAGVNLPPMTVVGRTDPGGAVDTVTLLQGSWASGPGQIVLSDAYDGPIRQIGTKLRFPGLPGDPTVTVVGLARSVSRTADAWVSPPEISALTAPGTPGGYQMLYRFTAAGTPAQLATDRDAVAAAVPRGAVSGTLSWLTTKRGTDRNTALFIPFLLAFGLLGILMSVLVVGNVVAGAVGTGRRRIGILKAVGFTPAQVVRSYMGQALIPASIGVASGLIAGNALAVPVLSTTAEVYGTATAGIAPWVDVAVAAGALILVTVTAWAAALQAGRLRTVDALAVGRAGKTGRGQGAARLAARLPIPRPVSLGLALPFARPARAAGMVAAIVFGTAATTFAVGMASSLNWVQEAKNHDTADVVIHTFGPPPGAGQRSPVQQRPATVAPTAISPSAITTVVTAQPGTGWWYGTADTDVTVAGVPGSTTVTTFTGDSSRAGYAIVTGRWFRGSGEAVVPATFLTATASRIGDTVTLHARGRAVPVRIVGEVFDPHTQTNEVLTDGATLSTAIPDLRPTAYSIHVEPRTNRSDYIDALNRALSPLSLTATASGANGSSDVIIALDSLTAALTLMLIAVAALGVLSTVVLQTRERVRDIGVVKALGMTPRQTIAMVLASVVTVSLAGGAIGLPAGLALHAATVPAMGHSAGLDFPSAAIHVLPAPELVLLGLGGLLIGIIGALIPAGWAARTSTIAALRTE</sequence>
<evidence type="ECO:0000256" key="4">
    <source>
        <dbReference type="ARBA" id="ARBA00022989"/>
    </source>
</evidence>
<evidence type="ECO:0000259" key="8">
    <source>
        <dbReference type="Pfam" id="PF02687"/>
    </source>
</evidence>
<dbReference type="EMBL" id="JBHTAJ010000033">
    <property type="protein sequence ID" value="MFC7181526.1"/>
    <property type="molecule type" value="Genomic_DNA"/>
</dbReference>
<evidence type="ECO:0000313" key="10">
    <source>
        <dbReference type="Proteomes" id="UP001596435"/>
    </source>
</evidence>
<evidence type="ECO:0000256" key="3">
    <source>
        <dbReference type="ARBA" id="ARBA00022692"/>
    </source>
</evidence>
<keyword evidence="5 7" id="KW-0472">Membrane</keyword>
<feature type="transmembrane region" description="Helical" evidence="7">
    <location>
        <begin position="708"/>
        <end position="732"/>
    </location>
</feature>
<name>A0ABW2G0B9_9ACTN</name>
<organism evidence="9 10">
    <name type="scientific">Kitasatospora paranensis</name>
    <dbReference type="NCBI Taxonomy" id="258053"/>
    <lineage>
        <taxon>Bacteria</taxon>
        <taxon>Bacillati</taxon>
        <taxon>Actinomycetota</taxon>
        <taxon>Actinomycetes</taxon>
        <taxon>Kitasatosporales</taxon>
        <taxon>Streptomycetaceae</taxon>
        <taxon>Kitasatospora</taxon>
    </lineage>
</organism>
<evidence type="ECO:0000256" key="7">
    <source>
        <dbReference type="SAM" id="Phobius"/>
    </source>
</evidence>
<accession>A0ABW2G0B9</accession>
<dbReference type="Proteomes" id="UP001596435">
    <property type="component" value="Unassembled WGS sequence"/>
</dbReference>
<feature type="transmembrane region" description="Helical" evidence="7">
    <location>
        <begin position="664"/>
        <end position="687"/>
    </location>
</feature>
<keyword evidence="2" id="KW-1003">Cell membrane</keyword>
<keyword evidence="4 7" id="KW-1133">Transmembrane helix</keyword>
<keyword evidence="10" id="KW-1185">Reference proteome</keyword>
<protein>
    <submittedName>
        <fullName evidence="9">ABC transporter permease</fullName>
    </submittedName>
</protein>
<comment type="caution">
    <text evidence="9">The sequence shown here is derived from an EMBL/GenBank/DDBJ whole genome shotgun (WGS) entry which is preliminary data.</text>
</comment>
<feature type="transmembrane region" description="Helical" evidence="7">
    <location>
        <begin position="254"/>
        <end position="279"/>
    </location>
</feature>
<dbReference type="Pfam" id="PF02687">
    <property type="entry name" value="FtsX"/>
    <property type="match status" value="2"/>
</dbReference>
<feature type="transmembrane region" description="Helical" evidence="7">
    <location>
        <begin position="20"/>
        <end position="42"/>
    </location>
</feature>
<comment type="similarity">
    <text evidence="6">Belongs to the ABC-4 integral membrane protein family.</text>
</comment>
<proteinExistence type="inferred from homology"/>
<dbReference type="RefSeq" id="WP_345704330.1">
    <property type="nucleotide sequence ID" value="NZ_BAABKV010000001.1"/>
</dbReference>
<comment type="subcellular location">
    <subcellularLocation>
        <location evidence="1">Cell membrane</location>
        <topology evidence="1">Multi-pass membrane protein</topology>
    </subcellularLocation>
</comment>
<evidence type="ECO:0000256" key="6">
    <source>
        <dbReference type="ARBA" id="ARBA00038076"/>
    </source>
</evidence>